<dbReference type="EMBL" id="JADIMK010000045">
    <property type="protein sequence ID" value="MBO8455668.1"/>
    <property type="molecule type" value="Genomic_DNA"/>
</dbReference>
<dbReference type="PROSITE" id="PS51257">
    <property type="entry name" value="PROKAR_LIPOPROTEIN"/>
    <property type="match status" value="1"/>
</dbReference>
<sequence length="441" mass="48479">MKTQIINLLSRFAAFAALVAVPSAAAVSCEELDNGPEHCSDADSLPAVSLERVAALLSEIPVGEHQLQEVHSAVSSSSENGYDEEYMMRDLFSIPGSGVGDDRLAGKAGLQSDAMSADQTEHRTFSAAAPAMRDLIREYIYTSSVTRASGMLDTGYGTVLSPQEFLSALEESDIQIYWPFSENWDGIQSPVITFDPLDGSETNIGYEVISEGGERKIREITVDEQMASERPVWVVNRNDDSEYNSLELMRRLDPDWGNGGGTVVAGVQPHAGPCVRSDSSDSPLRTLILKEFTMKRNYDSWFAGASEFFVKMGSVESFTASTEAELKLYSPTVTDFMIVVRRKNVGVPQPFNAVLVSEWTDQLESCAFLITEDDGGTRTSWKCTALVRVASKSYGVEIDIPINTRDDIVWRGQLSSRYIQANSNLTGHFGDVDLKFEIVSY</sequence>
<dbReference type="AlphaFoldDB" id="A0A9D9HKT2"/>
<name>A0A9D9HKT2_9BACT</name>
<organism evidence="2 3">
    <name type="scientific">Candidatus Cryptobacteroides intestinigallinarum</name>
    <dbReference type="NCBI Taxonomy" id="2840767"/>
    <lineage>
        <taxon>Bacteria</taxon>
        <taxon>Pseudomonadati</taxon>
        <taxon>Bacteroidota</taxon>
        <taxon>Bacteroidia</taxon>
        <taxon>Bacteroidales</taxon>
        <taxon>Candidatus Cryptobacteroides</taxon>
    </lineage>
</organism>
<protein>
    <submittedName>
        <fullName evidence="2">Uncharacterized protein</fullName>
    </submittedName>
</protein>
<evidence type="ECO:0000313" key="2">
    <source>
        <dbReference type="EMBL" id="MBO8455668.1"/>
    </source>
</evidence>
<accession>A0A9D9HKT2</accession>
<proteinExistence type="predicted"/>
<evidence type="ECO:0000256" key="1">
    <source>
        <dbReference type="SAM" id="SignalP"/>
    </source>
</evidence>
<comment type="caution">
    <text evidence="2">The sequence shown here is derived from an EMBL/GenBank/DDBJ whole genome shotgun (WGS) entry which is preliminary data.</text>
</comment>
<feature type="chain" id="PRO_5039392839" evidence="1">
    <location>
        <begin position="26"/>
        <end position="441"/>
    </location>
</feature>
<reference evidence="2" key="2">
    <citation type="journal article" date="2021" name="PeerJ">
        <title>Extensive microbial diversity within the chicken gut microbiome revealed by metagenomics and culture.</title>
        <authorList>
            <person name="Gilroy R."/>
            <person name="Ravi A."/>
            <person name="Getino M."/>
            <person name="Pursley I."/>
            <person name="Horton D.L."/>
            <person name="Alikhan N.F."/>
            <person name="Baker D."/>
            <person name="Gharbi K."/>
            <person name="Hall N."/>
            <person name="Watson M."/>
            <person name="Adriaenssens E.M."/>
            <person name="Foster-Nyarko E."/>
            <person name="Jarju S."/>
            <person name="Secka A."/>
            <person name="Antonio M."/>
            <person name="Oren A."/>
            <person name="Chaudhuri R.R."/>
            <person name="La Ragione R."/>
            <person name="Hildebrand F."/>
            <person name="Pallen M.J."/>
        </authorList>
    </citation>
    <scope>NUCLEOTIDE SEQUENCE</scope>
    <source>
        <strain evidence="2">B1-3475</strain>
    </source>
</reference>
<gene>
    <name evidence="2" type="ORF">IAC08_04620</name>
</gene>
<keyword evidence="1" id="KW-0732">Signal</keyword>
<reference evidence="2" key="1">
    <citation type="submission" date="2020-10" db="EMBL/GenBank/DDBJ databases">
        <authorList>
            <person name="Gilroy R."/>
        </authorList>
    </citation>
    <scope>NUCLEOTIDE SEQUENCE</scope>
    <source>
        <strain evidence="2">B1-3475</strain>
    </source>
</reference>
<feature type="signal peptide" evidence="1">
    <location>
        <begin position="1"/>
        <end position="25"/>
    </location>
</feature>
<evidence type="ECO:0000313" key="3">
    <source>
        <dbReference type="Proteomes" id="UP000823617"/>
    </source>
</evidence>
<dbReference type="Proteomes" id="UP000823617">
    <property type="component" value="Unassembled WGS sequence"/>
</dbReference>